<name>A0ABV9UTY9_9ACTN</name>
<dbReference type="EMBL" id="JBHSIZ010000031">
    <property type="protein sequence ID" value="MFC4959612.1"/>
    <property type="molecule type" value="Genomic_DNA"/>
</dbReference>
<organism evidence="1 2">
    <name type="scientific">Streptomyces mauvecolor</name>
    <dbReference type="NCBI Taxonomy" id="58345"/>
    <lineage>
        <taxon>Bacteria</taxon>
        <taxon>Bacillati</taxon>
        <taxon>Actinomycetota</taxon>
        <taxon>Actinomycetes</taxon>
        <taxon>Kitasatosporales</taxon>
        <taxon>Streptomycetaceae</taxon>
        <taxon>Streptomyces</taxon>
    </lineage>
</organism>
<sequence length="45" mass="5170">MLRQYALHHWYGVSAGAAFMRAAQAASGRDLAQFWEKHRIRAHDS</sequence>
<evidence type="ECO:0000313" key="2">
    <source>
        <dbReference type="Proteomes" id="UP001595834"/>
    </source>
</evidence>
<dbReference type="RefSeq" id="WP_344379497.1">
    <property type="nucleotide sequence ID" value="NZ_BAAASQ010000029.1"/>
</dbReference>
<proteinExistence type="predicted"/>
<protein>
    <submittedName>
        <fullName evidence="1">Uncharacterized protein</fullName>
    </submittedName>
</protein>
<gene>
    <name evidence="1" type="ORF">ACFPFX_25300</name>
</gene>
<evidence type="ECO:0000313" key="1">
    <source>
        <dbReference type="EMBL" id="MFC4959612.1"/>
    </source>
</evidence>
<comment type="caution">
    <text evidence="1">The sequence shown here is derived from an EMBL/GenBank/DDBJ whole genome shotgun (WGS) entry which is preliminary data.</text>
</comment>
<reference evidence="2" key="1">
    <citation type="journal article" date="2019" name="Int. J. Syst. Evol. Microbiol.">
        <title>The Global Catalogue of Microorganisms (GCM) 10K type strain sequencing project: providing services to taxonomists for standard genome sequencing and annotation.</title>
        <authorList>
            <consortium name="The Broad Institute Genomics Platform"/>
            <consortium name="The Broad Institute Genome Sequencing Center for Infectious Disease"/>
            <person name="Wu L."/>
            <person name="Ma J."/>
        </authorList>
    </citation>
    <scope>NUCLEOTIDE SEQUENCE [LARGE SCALE GENOMIC DNA]</scope>
    <source>
        <strain evidence="2">CCM 7224</strain>
    </source>
</reference>
<accession>A0ABV9UTY9</accession>
<keyword evidence="2" id="KW-1185">Reference proteome</keyword>
<dbReference type="Proteomes" id="UP001595834">
    <property type="component" value="Unassembled WGS sequence"/>
</dbReference>